<keyword evidence="2" id="KW-1185">Reference proteome</keyword>
<evidence type="ECO:0000313" key="2">
    <source>
        <dbReference type="Proteomes" id="UP000828941"/>
    </source>
</evidence>
<comment type="caution">
    <text evidence="1">The sequence shown here is derived from an EMBL/GenBank/DDBJ whole genome shotgun (WGS) entry which is preliminary data.</text>
</comment>
<protein>
    <submittedName>
        <fullName evidence="1">Uncharacterized protein</fullName>
    </submittedName>
</protein>
<reference evidence="1 2" key="1">
    <citation type="journal article" date="2022" name="DNA Res.">
        <title>Chromosomal-level genome assembly of the orchid tree Bauhinia variegata (Leguminosae; Cercidoideae) supports the allotetraploid origin hypothesis of Bauhinia.</title>
        <authorList>
            <person name="Zhong Y."/>
            <person name="Chen Y."/>
            <person name="Zheng D."/>
            <person name="Pang J."/>
            <person name="Liu Y."/>
            <person name="Luo S."/>
            <person name="Meng S."/>
            <person name="Qian L."/>
            <person name="Wei D."/>
            <person name="Dai S."/>
            <person name="Zhou R."/>
        </authorList>
    </citation>
    <scope>NUCLEOTIDE SEQUENCE [LARGE SCALE GENOMIC DNA]</scope>
    <source>
        <strain evidence="1">BV-YZ2020</strain>
    </source>
</reference>
<proteinExistence type="predicted"/>
<dbReference type="EMBL" id="CM039435">
    <property type="protein sequence ID" value="KAI4317081.1"/>
    <property type="molecule type" value="Genomic_DNA"/>
</dbReference>
<accession>A0ACB9M0K0</accession>
<evidence type="ECO:0000313" key="1">
    <source>
        <dbReference type="EMBL" id="KAI4317081.1"/>
    </source>
</evidence>
<gene>
    <name evidence="1" type="ORF">L6164_024990</name>
</gene>
<sequence>MDSNDATTLVLCPPSPSPCPSKPKKEHQHTSDYHEFNEASEFLESNLLQKQPKQQLAKQFLWPSGDLVHSNEQQELKEPLIDMDGFFRGDAVATAGAAQLLREACMKHGCFQITNHGVDLDLIRAAHDEVDTIFNLPLTKKLSARRIPDNLSGYSGAHSHRFSSKLPWKETFSFRYKFNSNLHLHVVDYFKSVLGEDFEHTGSAYQRYCEAMKELTLMIMELLAISLGVDRMHYRKFFQDGRSPSTRSLGCKLGDTFMALSNGRYKSCLHRALVNKEKKRRSMAFFVSPREDKIVRPPEDLFGRQEPRKYPDFTWSDLLEFTEKHYRSDVETLKSFIHWFTSNSNPNC</sequence>
<dbReference type="Proteomes" id="UP000828941">
    <property type="component" value="Chromosome 10"/>
</dbReference>
<name>A0ACB9M0K0_BAUVA</name>
<organism evidence="1 2">
    <name type="scientific">Bauhinia variegata</name>
    <name type="common">Purple orchid tree</name>
    <name type="synonym">Phanera variegata</name>
    <dbReference type="NCBI Taxonomy" id="167791"/>
    <lineage>
        <taxon>Eukaryota</taxon>
        <taxon>Viridiplantae</taxon>
        <taxon>Streptophyta</taxon>
        <taxon>Embryophyta</taxon>
        <taxon>Tracheophyta</taxon>
        <taxon>Spermatophyta</taxon>
        <taxon>Magnoliopsida</taxon>
        <taxon>eudicotyledons</taxon>
        <taxon>Gunneridae</taxon>
        <taxon>Pentapetalae</taxon>
        <taxon>rosids</taxon>
        <taxon>fabids</taxon>
        <taxon>Fabales</taxon>
        <taxon>Fabaceae</taxon>
        <taxon>Cercidoideae</taxon>
        <taxon>Cercideae</taxon>
        <taxon>Bauhiniinae</taxon>
        <taxon>Bauhinia</taxon>
    </lineage>
</organism>